<feature type="coiled-coil region" evidence="1">
    <location>
        <begin position="699"/>
        <end position="729"/>
    </location>
</feature>
<dbReference type="InterPro" id="IPR001584">
    <property type="entry name" value="Integrase_cat-core"/>
</dbReference>
<dbReference type="Pfam" id="PF17921">
    <property type="entry name" value="Integrase_H2C2"/>
    <property type="match status" value="1"/>
</dbReference>
<dbReference type="PROSITE" id="PS50994">
    <property type="entry name" value="INTEGRASE"/>
    <property type="match status" value="1"/>
</dbReference>
<dbReference type="Gene3D" id="3.30.70.270">
    <property type="match status" value="1"/>
</dbReference>
<dbReference type="InterPro" id="IPR008042">
    <property type="entry name" value="Retrotrans_Pao"/>
</dbReference>
<dbReference type="EMBL" id="CAJHNJ030000441">
    <property type="protein sequence ID" value="CAG9137877.1"/>
    <property type="molecule type" value="Genomic_DNA"/>
</dbReference>
<dbReference type="InterPro" id="IPR005312">
    <property type="entry name" value="DUF1759"/>
</dbReference>
<keyword evidence="1" id="KW-0175">Coiled coil</keyword>
<evidence type="ECO:0000313" key="4">
    <source>
        <dbReference type="Proteomes" id="UP000653454"/>
    </source>
</evidence>
<dbReference type="Pfam" id="PF05380">
    <property type="entry name" value="Peptidase_A17"/>
    <property type="match status" value="1"/>
</dbReference>
<feature type="domain" description="Integrase catalytic" evidence="2">
    <location>
        <begin position="1425"/>
        <end position="1616"/>
    </location>
</feature>
<dbReference type="SUPFAM" id="SSF53098">
    <property type="entry name" value="Ribonuclease H-like"/>
    <property type="match status" value="1"/>
</dbReference>
<sequence>MEAEKELLQILEDKISMLQKVLVNFKKCPKARLTKGYITVRLQTIQEYWRDFTNAHLALTRKVPKQNRQNYPYFANDEYYEVEELYLGLQADLTDLLSECSPSATSRQSAGAASTNMEAADASQVKLPRIQLPTFSGSYEEFPAFKDLFTSLVDNNVTLSNVQKLHYLKSSIKGEPESLLKHMQVVECNYEPAWKLLQERYNNMRLITNSVLKRLFNQRKISAPTADNIRSLLDTTNDCLNSLRNLSISTDSWDPVIIFLVIQKLDPESHQEWEQSAFNGNSAELPKWTELSRFLETKYRTLELVNPPQRQKIIQSQNREREYKVHVSTDTNSNNNYNNKEKCCSMCKENHTLCHCTEFISKVPRERCEFVKNNQLCFNCLAPGHSAFRCRLRMFCRVCKKRHHTLLHETYQPNNVECHHDTATNENNNNNEPVSELSTNIATNTSTALLATALVPVRDESSGRVTMLRALIDNGSQASFISERAAQLLKLKRIPCNGTITGVGTTKTTVKHVAQIEVLSSQDNKFSLKLKVYVMPTRLTSQLPTRVISERTWSHIHGIALADPGFNQPGPVDMLLGVEVCAAIMKGEIIKGPPGTPSAQNTSLGWILFGHITTKEHRDEYTVMHHQIDLEINSMLKQMWELNDHEQKILTAEERRCEEIYESNHSRTEDGRYIVKLPFKTENRLSIHNGSRDIALRSLKQLERRFEKNQKLKEEYTKVIEEYLEMEHMEEVPIEEINKPAVYLPHHAVMKEEKETSKCRVVFNASCKGTNNTSLNDELLVGPQLQEDMRSIIMRWRMHKVCFAADAVKMYRMILITEEDKDNQRILWRKSRTEPVKDYRLNRVTFGTASAPYLAVKTLLQLAKDEGHINEEAAKIIKEDCFMDDIVSGKETLEDAIKTAKDIEKILQKGGFILQKWCSNDVDFLKQFEPSKISTHVNIKFGIDGIIKTLGIIWNMGEDVFQYQNNLPATAESYTKRSILAEIQKLFDPLGWIAPAIIPAKILMQRLWLQKTGWDEDVDEEAREEWIELREKFQELDQVQVKRWHETTESNRDHTSIHGFCDASTKAYAAVAYLRVEDKEGNVTTNIIAAKTRVAPLKPVTLPRLELCGAVLLAKMLKQIREAMRISESKVHAWTDSTIVLSWLSGDPARWNTFVRNRVVTILDDVKNNWNHVQTHENPADVATRGIEIADLRDHKLWWKGPQWLREKEVIYSKPAYLETNLEKREKIKINTTIVNKDENIEKQFENMEDLTQLLIVITHCRRFMRYKKDNLKERPITTKELNESLNACIKIVQRNNFEEEINRLKENLEVKRESKLSLLKPYMDNEGIVRVGGRLRHANIEEDRKHPIIIPSEGYLTTLIIADAHAKTLHGGIQLMLEYLRSKYWILKVKNLVKTKIRNCLICAKQRALVRNQLMGDLPTARVNPARPFYNSGVDFAGPYQVLMSRGRGAKTCKAYVALFICMATKAIHLELVGDLTSEAYIGAYRRFISRRGRCSHLWSDQGRNFIGADKELKTALKEAKLDFEGDIAETLAKDGTQWHFIPGYSPHMGGLWEAGVKSMKYHMKRILTSHLTFEEMSTLLCQIEACLNSRPISTIESESETITLTPGHFLIGEAPVTVPNPDLKSVKVSRLTRWQHLQKLLSDFWQIWQSEYLARLQQRPKWLKKVQEFEKGQIVLIKTENLPPGKWSLGRIVDKHPGADGVTRVYSVKSGNSVVQRPMNKLCYLPIDTAT</sequence>
<dbReference type="InterPro" id="IPR012337">
    <property type="entry name" value="RNaseH-like_sf"/>
</dbReference>
<keyword evidence="4" id="KW-1185">Reference proteome</keyword>
<dbReference type="InterPro" id="IPR041588">
    <property type="entry name" value="Integrase_H2C2"/>
</dbReference>
<dbReference type="InterPro" id="IPR036397">
    <property type="entry name" value="RNaseH_sf"/>
</dbReference>
<evidence type="ECO:0000256" key="1">
    <source>
        <dbReference type="SAM" id="Coils"/>
    </source>
</evidence>
<dbReference type="Pfam" id="PF18701">
    <property type="entry name" value="DUF5641"/>
    <property type="match status" value="1"/>
</dbReference>
<dbReference type="GO" id="GO:0042575">
    <property type="term" value="C:DNA polymerase complex"/>
    <property type="evidence" value="ECO:0007669"/>
    <property type="project" value="UniProtKB-ARBA"/>
</dbReference>
<accession>A0A8S4GDM8</accession>
<dbReference type="Gene3D" id="3.30.420.10">
    <property type="entry name" value="Ribonuclease H-like superfamily/Ribonuclease H"/>
    <property type="match status" value="1"/>
</dbReference>
<proteinExistence type="predicted"/>
<dbReference type="GO" id="GO:0015074">
    <property type="term" value="P:DNA integration"/>
    <property type="evidence" value="ECO:0007669"/>
    <property type="project" value="InterPro"/>
</dbReference>
<evidence type="ECO:0000313" key="3">
    <source>
        <dbReference type="EMBL" id="CAG9137877.1"/>
    </source>
</evidence>
<dbReference type="Pfam" id="PF03564">
    <property type="entry name" value="DUF1759"/>
    <property type="match status" value="1"/>
</dbReference>
<dbReference type="PANTHER" id="PTHR47331">
    <property type="entry name" value="PHD-TYPE DOMAIN-CONTAINING PROTEIN"/>
    <property type="match status" value="1"/>
</dbReference>
<dbReference type="InterPro" id="IPR040676">
    <property type="entry name" value="DUF5641"/>
</dbReference>
<dbReference type="InterPro" id="IPR021109">
    <property type="entry name" value="Peptidase_aspartic_dom_sf"/>
</dbReference>
<protein>
    <submittedName>
        <fullName evidence="3">(diamondback moth) hypothetical protein</fullName>
    </submittedName>
</protein>
<dbReference type="Gene3D" id="2.40.70.10">
    <property type="entry name" value="Acid Proteases"/>
    <property type="match status" value="1"/>
</dbReference>
<dbReference type="Gene3D" id="3.10.10.10">
    <property type="entry name" value="HIV Type 1 Reverse Transcriptase, subunit A, domain 1"/>
    <property type="match status" value="1"/>
</dbReference>
<dbReference type="GO" id="GO:0071897">
    <property type="term" value="P:DNA biosynthetic process"/>
    <property type="evidence" value="ECO:0007669"/>
    <property type="project" value="UniProtKB-ARBA"/>
</dbReference>
<dbReference type="SUPFAM" id="SSF56672">
    <property type="entry name" value="DNA/RNA polymerases"/>
    <property type="match status" value="1"/>
</dbReference>
<dbReference type="Gene3D" id="1.10.340.70">
    <property type="match status" value="1"/>
</dbReference>
<name>A0A8S4GDM8_PLUXY</name>
<gene>
    <name evidence="3" type="ORF">PLXY2_LOCUS16126</name>
</gene>
<dbReference type="GO" id="GO:0003676">
    <property type="term" value="F:nucleic acid binding"/>
    <property type="evidence" value="ECO:0007669"/>
    <property type="project" value="InterPro"/>
</dbReference>
<reference evidence="3" key="1">
    <citation type="submission" date="2020-11" db="EMBL/GenBank/DDBJ databases">
        <authorList>
            <person name="Whiteford S."/>
        </authorList>
    </citation>
    <scope>NUCLEOTIDE SEQUENCE</scope>
</reference>
<organism evidence="3 4">
    <name type="scientific">Plutella xylostella</name>
    <name type="common">Diamondback moth</name>
    <name type="synonym">Plutella maculipennis</name>
    <dbReference type="NCBI Taxonomy" id="51655"/>
    <lineage>
        <taxon>Eukaryota</taxon>
        <taxon>Metazoa</taxon>
        <taxon>Ecdysozoa</taxon>
        <taxon>Arthropoda</taxon>
        <taxon>Hexapoda</taxon>
        <taxon>Insecta</taxon>
        <taxon>Pterygota</taxon>
        <taxon>Neoptera</taxon>
        <taxon>Endopterygota</taxon>
        <taxon>Lepidoptera</taxon>
        <taxon>Glossata</taxon>
        <taxon>Ditrysia</taxon>
        <taxon>Yponomeutoidea</taxon>
        <taxon>Plutellidae</taxon>
        <taxon>Plutella</taxon>
    </lineage>
</organism>
<dbReference type="InterPro" id="IPR043128">
    <property type="entry name" value="Rev_trsase/Diguanyl_cyclase"/>
</dbReference>
<dbReference type="Proteomes" id="UP000653454">
    <property type="component" value="Unassembled WGS sequence"/>
</dbReference>
<evidence type="ECO:0000259" key="2">
    <source>
        <dbReference type="PROSITE" id="PS50994"/>
    </source>
</evidence>
<dbReference type="InterPro" id="IPR043502">
    <property type="entry name" value="DNA/RNA_pol_sf"/>
</dbReference>
<comment type="caution">
    <text evidence="3">The sequence shown here is derived from an EMBL/GenBank/DDBJ whole genome shotgun (WGS) entry which is preliminary data.</text>
</comment>
<dbReference type="PANTHER" id="PTHR47331:SF1">
    <property type="entry name" value="GAG-LIKE PROTEIN"/>
    <property type="match status" value="1"/>
</dbReference>